<sequence length="78" mass="8163">MTAPCYDKPITIDGVVYPITCACPVVEGVYTVGQGDAECDLGDNLVWSSAFTKGTVRDDLFTEIGFTPTGPNVTGTNG</sequence>
<accession>A0A0L0F3S9</accession>
<dbReference type="RefSeq" id="XP_014145244.1">
    <property type="nucleotide sequence ID" value="XM_014289769.1"/>
</dbReference>
<evidence type="ECO:0000313" key="2">
    <source>
        <dbReference type="Proteomes" id="UP000054560"/>
    </source>
</evidence>
<dbReference type="GeneID" id="25916625"/>
<dbReference type="EMBL" id="KQ248990">
    <property type="protein sequence ID" value="KNC71342.1"/>
    <property type="molecule type" value="Genomic_DNA"/>
</dbReference>
<gene>
    <name evidence="1" type="ORF">SARC_16121</name>
</gene>
<proteinExistence type="predicted"/>
<protein>
    <submittedName>
        <fullName evidence="1">Uncharacterized protein</fullName>
    </submittedName>
</protein>
<reference evidence="1 2" key="1">
    <citation type="submission" date="2011-02" db="EMBL/GenBank/DDBJ databases">
        <title>The Genome Sequence of Sphaeroforma arctica JP610.</title>
        <authorList>
            <consortium name="The Broad Institute Genome Sequencing Platform"/>
            <person name="Russ C."/>
            <person name="Cuomo C."/>
            <person name="Young S.K."/>
            <person name="Zeng Q."/>
            <person name="Gargeya S."/>
            <person name="Alvarado L."/>
            <person name="Berlin A."/>
            <person name="Chapman S.B."/>
            <person name="Chen Z."/>
            <person name="Freedman E."/>
            <person name="Gellesch M."/>
            <person name="Goldberg J."/>
            <person name="Griggs A."/>
            <person name="Gujja S."/>
            <person name="Heilman E."/>
            <person name="Heiman D."/>
            <person name="Howarth C."/>
            <person name="Mehta T."/>
            <person name="Neiman D."/>
            <person name="Pearson M."/>
            <person name="Roberts A."/>
            <person name="Saif S."/>
            <person name="Shea T."/>
            <person name="Shenoy N."/>
            <person name="Sisk P."/>
            <person name="Stolte C."/>
            <person name="Sykes S."/>
            <person name="White J."/>
            <person name="Yandava C."/>
            <person name="Burger G."/>
            <person name="Gray M.W."/>
            <person name="Holland P.W.H."/>
            <person name="King N."/>
            <person name="Lang F.B.F."/>
            <person name="Roger A.J."/>
            <person name="Ruiz-Trillo I."/>
            <person name="Haas B."/>
            <person name="Nusbaum C."/>
            <person name="Birren B."/>
        </authorList>
    </citation>
    <scope>NUCLEOTIDE SEQUENCE [LARGE SCALE GENOMIC DNA]</scope>
    <source>
        <strain evidence="1 2">JP610</strain>
    </source>
</reference>
<evidence type="ECO:0000313" key="1">
    <source>
        <dbReference type="EMBL" id="KNC71342.1"/>
    </source>
</evidence>
<keyword evidence="2" id="KW-1185">Reference proteome</keyword>
<dbReference type="AlphaFoldDB" id="A0A0L0F3S9"/>
<name>A0A0L0F3S9_9EUKA</name>
<dbReference type="Proteomes" id="UP000054560">
    <property type="component" value="Unassembled WGS sequence"/>
</dbReference>
<organism evidence="1 2">
    <name type="scientific">Sphaeroforma arctica JP610</name>
    <dbReference type="NCBI Taxonomy" id="667725"/>
    <lineage>
        <taxon>Eukaryota</taxon>
        <taxon>Ichthyosporea</taxon>
        <taxon>Ichthyophonida</taxon>
        <taxon>Sphaeroforma</taxon>
    </lineage>
</organism>
<feature type="non-terminal residue" evidence="1">
    <location>
        <position position="78"/>
    </location>
</feature>